<evidence type="ECO:0000313" key="1">
    <source>
        <dbReference type="EMBL" id="KAI3747427.1"/>
    </source>
</evidence>
<keyword evidence="2" id="KW-1185">Reference proteome</keyword>
<dbReference type="EMBL" id="CM042049">
    <property type="protein sequence ID" value="KAI3747427.1"/>
    <property type="molecule type" value="Genomic_DNA"/>
</dbReference>
<sequence length="571" mass="62527">MFFAMLPFQLLKWNIMISLIICVAAVRREIITKQNGVVATDDGICSRIGRDVLLDGGNAIDASVAASFCLGVVSPASSGIGGGAFMLVRLADGTTKAFDMRETAPILASRDMYGGNVTLKEKGALSIAVPGLIAGLHKAWEQYGKLPWKRLVRPAERLARKGFKVTPYLHLQMVETEADVMADDGLRAIFTSNGRLLKTGETCYNKKLAQTLRHISKYGTKPFYNGSIGFHLVKDVRKAGGILKMEDLQKYEVKVRKPLSTTVLGLEVLSMPPSSSGGATLALILNVIAQFGAQNETSGPLMIHRQIEAIKHAYAMRMNLGDPDFVNIEKDLDLMTSPEFAKRLKETIYDNMTFDSAHYGGRWNQIEEHGTSHMSIVDKERNVVSMTCTINSYFGAKILSPNTGIILNNQMSDFSIPTNLSENVPPPAPSNFVFPLKRPLSSITTTIVLKDGKVKAVLGASGGIKIPPGTAEVFVNYFVKGMDPFSAVMAPRTYHQLFPNVVQYEKWTTVSHDHFEIDEKTKADLRRKGHVLEGYYGGSVVQLVVQEAKDGKMGMLIAVSDPRKGGFPAGY</sequence>
<comment type="caution">
    <text evidence="1">The sequence shown here is derived from an EMBL/GenBank/DDBJ whole genome shotgun (WGS) entry which is preliminary data.</text>
</comment>
<protein>
    <submittedName>
        <fullName evidence="1">Uncharacterized protein</fullName>
    </submittedName>
</protein>
<evidence type="ECO:0000313" key="2">
    <source>
        <dbReference type="Proteomes" id="UP001055879"/>
    </source>
</evidence>
<proteinExistence type="predicted"/>
<reference evidence="1 2" key="2">
    <citation type="journal article" date="2022" name="Mol. Ecol. Resour.">
        <title>The genomes of chicory, endive, great burdock and yacon provide insights into Asteraceae paleo-polyploidization history and plant inulin production.</title>
        <authorList>
            <person name="Fan W."/>
            <person name="Wang S."/>
            <person name="Wang H."/>
            <person name="Wang A."/>
            <person name="Jiang F."/>
            <person name="Liu H."/>
            <person name="Zhao H."/>
            <person name="Xu D."/>
            <person name="Zhang Y."/>
        </authorList>
    </citation>
    <scope>NUCLEOTIDE SEQUENCE [LARGE SCALE GENOMIC DNA]</scope>
    <source>
        <strain evidence="2">cv. Niubang</strain>
    </source>
</reference>
<name>A0ACB9DLJ6_ARCLA</name>
<organism evidence="1 2">
    <name type="scientific">Arctium lappa</name>
    <name type="common">Greater burdock</name>
    <name type="synonym">Lappa major</name>
    <dbReference type="NCBI Taxonomy" id="4217"/>
    <lineage>
        <taxon>Eukaryota</taxon>
        <taxon>Viridiplantae</taxon>
        <taxon>Streptophyta</taxon>
        <taxon>Embryophyta</taxon>
        <taxon>Tracheophyta</taxon>
        <taxon>Spermatophyta</taxon>
        <taxon>Magnoliopsida</taxon>
        <taxon>eudicotyledons</taxon>
        <taxon>Gunneridae</taxon>
        <taxon>Pentapetalae</taxon>
        <taxon>asterids</taxon>
        <taxon>campanulids</taxon>
        <taxon>Asterales</taxon>
        <taxon>Asteraceae</taxon>
        <taxon>Carduoideae</taxon>
        <taxon>Cardueae</taxon>
        <taxon>Arctiinae</taxon>
        <taxon>Arctium</taxon>
    </lineage>
</organism>
<accession>A0ACB9DLJ6</accession>
<reference evidence="2" key="1">
    <citation type="journal article" date="2022" name="Mol. Ecol. Resour.">
        <title>The genomes of chicory, endive, great burdock and yacon provide insights into Asteraceae palaeo-polyploidization history and plant inulin production.</title>
        <authorList>
            <person name="Fan W."/>
            <person name="Wang S."/>
            <person name="Wang H."/>
            <person name="Wang A."/>
            <person name="Jiang F."/>
            <person name="Liu H."/>
            <person name="Zhao H."/>
            <person name="Xu D."/>
            <person name="Zhang Y."/>
        </authorList>
    </citation>
    <scope>NUCLEOTIDE SEQUENCE [LARGE SCALE GENOMIC DNA]</scope>
    <source>
        <strain evidence="2">cv. Niubang</strain>
    </source>
</reference>
<dbReference type="Proteomes" id="UP001055879">
    <property type="component" value="Linkage Group LG03"/>
</dbReference>
<gene>
    <name evidence="1" type="ORF">L6452_09884</name>
</gene>